<name>A0A2K8KZJ0_MARES</name>
<dbReference type="OrthoDB" id="5396022at2"/>
<dbReference type="RefSeq" id="WP_100278019.1">
    <property type="nucleotide sequence ID" value="NZ_CP018799.1"/>
</dbReference>
<dbReference type="EMBL" id="CP018799">
    <property type="protein sequence ID" value="ATX80222.1"/>
    <property type="molecule type" value="Genomic_DNA"/>
</dbReference>
<dbReference type="Proteomes" id="UP000231701">
    <property type="component" value="Chromosome"/>
</dbReference>
<keyword evidence="2" id="KW-1185">Reference proteome</keyword>
<accession>A0A2K8KZJ0</accession>
<evidence type="ECO:0000313" key="1">
    <source>
        <dbReference type="EMBL" id="ATX80222.1"/>
    </source>
</evidence>
<protein>
    <recommendedName>
        <fullName evidence="3">Replication initiation factor</fullName>
    </recommendedName>
</protein>
<organism evidence="1 2">
    <name type="scientific">Mariprofundus aestuarium</name>
    <dbReference type="NCBI Taxonomy" id="1921086"/>
    <lineage>
        <taxon>Bacteria</taxon>
        <taxon>Pseudomonadati</taxon>
        <taxon>Pseudomonadota</taxon>
        <taxon>Candidatius Mariprofundia</taxon>
        <taxon>Mariprofundales</taxon>
        <taxon>Mariprofundaceae</taxon>
        <taxon>Mariprofundus</taxon>
    </lineage>
</organism>
<dbReference type="AlphaFoldDB" id="A0A2K8KZJ0"/>
<proteinExistence type="predicted"/>
<sequence>MSSSFLLHGHDTIQCAYFLRPDMDAGIDFEWLATEKEKLRQSKTRDPKHINLGGTSFLFYPYGSSSGFPFVMSNQDFKIEFGEFNDPPFFVTFLSEALWRESAEVLHSKFLDWANGLGFMGYKPESLSRVDFSFDYQIPEVDFDEDSFASRSAKDSKHRDNGKDQTFTFGKGDIVLRVYDKIAEINQQSQKTWFFGLWGCDENVWRVEWQVRKDALRDHGIRTFSQLKEGQGSLLSYLAEKHDTLRIPTTDKNRSRWPLHPVWIDLQKRIEEQNLGEIEKELDSASTLEERRYRIAISVYGYLKRFAAIQCLLENEPMFSKDETFADLKSWISKVDDPLTWESEVEKRATEMRLGKW</sequence>
<reference evidence="1 2" key="1">
    <citation type="submission" date="2016-12" db="EMBL/GenBank/DDBJ databases">
        <title>Isolation and genomic insights into novel planktonic Zetaproteobacteria from stratified waters of the Chesapeake Bay.</title>
        <authorList>
            <person name="McAllister S.M."/>
            <person name="Kato S."/>
            <person name="Chan C.S."/>
            <person name="Chiu B.K."/>
            <person name="Field E.K."/>
        </authorList>
    </citation>
    <scope>NUCLEOTIDE SEQUENCE [LARGE SCALE GENOMIC DNA]</scope>
    <source>
        <strain evidence="1 2">CP-5</strain>
    </source>
</reference>
<gene>
    <name evidence="1" type="ORF">Ga0123461_1809</name>
</gene>
<evidence type="ECO:0008006" key="3">
    <source>
        <dbReference type="Google" id="ProtNLM"/>
    </source>
</evidence>
<evidence type="ECO:0000313" key="2">
    <source>
        <dbReference type="Proteomes" id="UP000231701"/>
    </source>
</evidence>
<dbReference type="KEGG" id="maes:Ga0123461_1809"/>